<sequence>MSILESIQHGLEKAAQQAARLARIQHLQLVLNDLSYKASVEHRTLSNKVMELYFNGQLAQSELLPLCQNLATLEQHIKEIQQELDRLHGEGQEEEASASPSAAPSPPVVSGPVPGSPAVASNVAPPPAAYPSNPVPGPTAGAVYPNSGAIVYPPAFGAPLGPVPNANAGYAVSAYGSPAAAMSAAPVSDGTTLVTPPSAPESAPPPVPASDPVTATAPVSAGHAAPSNSAAGGVPAPATAVPPWGALPESALGSASPVQPWQTTNTGQEEGMRGGPAPEEPDQPQQA</sequence>
<protein>
    <submittedName>
        <fullName evidence="2">Uncharacterized protein</fullName>
    </submittedName>
</protein>
<reference evidence="2" key="1">
    <citation type="submission" date="2018-12" db="EMBL/GenBank/DDBJ databases">
        <title>Novel natural products biosynthetic potential of the class Ktedonobacteria.</title>
        <authorList>
            <person name="Zheng Y."/>
            <person name="Saitou A."/>
            <person name="Wang C.M."/>
            <person name="Toyoda A."/>
            <person name="Minakuchi Y."/>
            <person name="Sekiguchi Y."/>
            <person name="Ueda K."/>
            <person name="Takano H."/>
            <person name="Sakai Y."/>
            <person name="Yokota A."/>
            <person name="Yabe S."/>
        </authorList>
    </citation>
    <scope>NUCLEOTIDE SEQUENCE</scope>
    <source>
        <strain evidence="2">A3-2</strain>
    </source>
</reference>
<feature type="region of interest" description="Disordered" evidence="1">
    <location>
        <begin position="87"/>
        <end position="115"/>
    </location>
</feature>
<evidence type="ECO:0000256" key="1">
    <source>
        <dbReference type="SAM" id="MobiDB-lite"/>
    </source>
</evidence>
<feature type="compositionally biased region" description="Low complexity" evidence="1">
    <location>
        <begin position="230"/>
        <end position="246"/>
    </location>
</feature>
<feature type="region of interest" description="Disordered" evidence="1">
    <location>
        <begin position="185"/>
        <end position="287"/>
    </location>
</feature>
<feature type="compositionally biased region" description="Pro residues" evidence="1">
    <location>
        <begin position="197"/>
        <end position="209"/>
    </location>
</feature>
<accession>A0A455SYS0</accession>
<feature type="compositionally biased region" description="Polar residues" evidence="1">
    <location>
        <begin position="256"/>
        <end position="268"/>
    </location>
</feature>
<organism evidence="2">
    <name type="scientific">Thermogemmatispora argillosa</name>
    <dbReference type="NCBI Taxonomy" id="2045280"/>
    <lineage>
        <taxon>Bacteria</taxon>
        <taxon>Bacillati</taxon>
        <taxon>Chloroflexota</taxon>
        <taxon>Ktedonobacteria</taxon>
        <taxon>Thermogemmatisporales</taxon>
        <taxon>Thermogemmatisporaceae</taxon>
        <taxon>Thermogemmatispora</taxon>
    </lineage>
</organism>
<name>A0A455SYS0_9CHLR</name>
<proteinExistence type="predicted"/>
<gene>
    <name evidence="2" type="ORF">KTA_09350</name>
</gene>
<dbReference type="AlphaFoldDB" id="A0A455SYS0"/>
<evidence type="ECO:0000313" key="2">
    <source>
        <dbReference type="EMBL" id="BBH92736.1"/>
    </source>
</evidence>
<feature type="compositionally biased region" description="Low complexity" evidence="1">
    <location>
        <begin position="210"/>
        <end position="219"/>
    </location>
</feature>
<dbReference type="EMBL" id="AP019377">
    <property type="protein sequence ID" value="BBH92736.1"/>
    <property type="molecule type" value="Genomic_DNA"/>
</dbReference>